<dbReference type="Gene3D" id="3.20.20.70">
    <property type="entry name" value="Aldolase class I"/>
    <property type="match status" value="1"/>
</dbReference>
<evidence type="ECO:0000256" key="7">
    <source>
        <dbReference type="ARBA" id="ARBA00023014"/>
    </source>
</evidence>
<dbReference type="SFLD" id="SFLDG01123">
    <property type="entry name" value="methyltransferase_(Class_B)"/>
    <property type="match status" value="1"/>
</dbReference>
<dbReference type="GO" id="GO:0031419">
    <property type="term" value="F:cobalamin binding"/>
    <property type="evidence" value="ECO:0007669"/>
    <property type="project" value="InterPro"/>
</dbReference>
<dbReference type="OrthoDB" id="9801424at2"/>
<evidence type="ECO:0000256" key="3">
    <source>
        <dbReference type="ARBA" id="ARBA00022679"/>
    </source>
</evidence>
<dbReference type="PANTHER" id="PTHR43409">
    <property type="entry name" value="ANAEROBIC MAGNESIUM-PROTOPORPHYRIN IX MONOMETHYL ESTER CYCLASE-RELATED"/>
    <property type="match status" value="1"/>
</dbReference>
<organism evidence="10 11">
    <name type="scientific">Heliomicrobium undosum</name>
    <dbReference type="NCBI Taxonomy" id="121734"/>
    <lineage>
        <taxon>Bacteria</taxon>
        <taxon>Bacillati</taxon>
        <taxon>Bacillota</taxon>
        <taxon>Clostridia</taxon>
        <taxon>Eubacteriales</taxon>
        <taxon>Heliobacteriaceae</taxon>
        <taxon>Heliomicrobium</taxon>
    </lineage>
</organism>
<dbReference type="Pfam" id="PF02310">
    <property type="entry name" value="B12-binding"/>
    <property type="match status" value="1"/>
</dbReference>
<feature type="domain" description="Radical SAM core" evidence="9">
    <location>
        <begin position="194"/>
        <end position="415"/>
    </location>
</feature>
<dbReference type="Proteomes" id="UP000463470">
    <property type="component" value="Unassembled WGS sequence"/>
</dbReference>
<name>A0A845L4M8_9FIRM</name>
<evidence type="ECO:0000256" key="5">
    <source>
        <dbReference type="ARBA" id="ARBA00022723"/>
    </source>
</evidence>
<keyword evidence="4" id="KW-0949">S-adenosyl-L-methionine</keyword>
<dbReference type="EMBL" id="WXEY01000008">
    <property type="protein sequence ID" value="MZP29995.1"/>
    <property type="molecule type" value="Genomic_DNA"/>
</dbReference>
<evidence type="ECO:0000256" key="4">
    <source>
        <dbReference type="ARBA" id="ARBA00022691"/>
    </source>
</evidence>
<dbReference type="GO" id="GO:0003824">
    <property type="term" value="F:catalytic activity"/>
    <property type="evidence" value="ECO:0007669"/>
    <property type="project" value="InterPro"/>
</dbReference>
<dbReference type="InterPro" id="IPR006638">
    <property type="entry name" value="Elp3/MiaA/NifB-like_rSAM"/>
</dbReference>
<accession>A0A845L4M8</accession>
<evidence type="ECO:0000313" key="11">
    <source>
        <dbReference type="Proteomes" id="UP000463470"/>
    </source>
</evidence>
<dbReference type="SFLD" id="SFLDG01082">
    <property type="entry name" value="B12-binding_domain_containing"/>
    <property type="match status" value="1"/>
</dbReference>
<gene>
    <name evidence="10" type="ORF">GTO91_09790</name>
</gene>
<evidence type="ECO:0000313" key="10">
    <source>
        <dbReference type="EMBL" id="MZP29995.1"/>
    </source>
</evidence>
<dbReference type="GO" id="GO:0051539">
    <property type="term" value="F:4 iron, 4 sulfur cluster binding"/>
    <property type="evidence" value="ECO:0007669"/>
    <property type="project" value="UniProtKB-KW"/>
</dbReference>
<dbReference type="SUPFAM" id="SSF102114">
    <property type="entry name" value="Radical SAM enzymes"/>
    <property type="match status" value="1"/>
</dbReference>
<keyword evidence="6" id="KW-0408">Iron</keyword>
<dbReference type="AlphaFoldDB" id="A0A845L4M8"/>
<dbReference type="InterPro" id="IPR051198">
    <property type="entry name" value="BchE-like"/>
</dbReference>
<keyword evidence="3" id="KW-0808">Transferase</keyword>
<dbReference type="InterPro" id="IPR058240">
    <property type="entry name" value="rSAM_sf"/>
</dbReference>
<evidence type="ECO:0000259" key="9">
    <source>
        <dbReference type="PROSITE" id="PS51918"/>
    </source>
</evidence>
<reference evidence="10 11" key="1">
    <citation type="submission" date="2020-01" db="EMBL/GenBank/DDBJ databases">
        <title>Whole-genome sequence of Heliobacterium undosum DSM 13378.</title>
        <authorList>
            <person name="Kyndt J.A."/>
            <person name="Meyer T.E."/>
        </authorList>
    </citation>
    <scope>NUCLEOTIDE SEQUENCE [LARGE SCALE GENOMIC DNA]</scope>
    <source>
        <strain evidence="10 11">DSM 13378</strain>
    </source>
</reference>
<comment type="cofactor">
    <cofactor evidence="1">
        <name>[4Fe-4S] cluster</name>
        <dbReference type="ChEBI" id="CHEBI:49883"/>
    </cofactor>
</comment>
<evidence type="ECO:0000256" key="1">
    <source>
        <dbReference type="ARBA" id="ARBA00001966"/>
    </source>
</evidence>
<evidence type="ECO:0000256" key="2">
    <source>
        <dbReference type="ARBA" id="ARBA00022603"/>
    </source>
</evidence>
<proteinExistence type="predicted"/>
<sequence>MSAISFSKLKFLFVQPEWDRRYVAAFPTYEPLHGLLLGGLIQDIADTYIFDRRFDTDENFIKILQEFKPDMVGSSSHTGGEIPNIKRLFGLAKKECPQTVTIVGGQHPTLLPEDFFHPHVDLICIGPGEETFREVALSVLDRQDFTKVSGLAVRSGVKYVITPPRIVKSGVMTWPKFDRSLILDKYKKNYGFVFEFRNNIYTITTSGCPHRCSFCSLWAAARGTFRYRRPEEVVEDIISQPQTYVHLTDDNTFYNEDNAMEIYRLLKKHHVKKKILAYARTDTIVNKTHLLERWKEIGLGALVVGMEAVTDSHLAVLNKRSSVDINVQAQKVLDRLGIENWAHFVIMPEFQKADFDAIWDFVNRHHITYPVFVAYTPVPGTPLFFEAKHEGKLASYDYAYYNLQYMVMRTALPKREWYQHYWGLYEKTASTGTLLRRMLQSPTFHWRPALGRAYIMGRRAPSRIWKFIDEQVEMEETLRYEDIEHTLLPSLRRDYVPNNYYNAATLAAMNENAANRKTS</sequence>
<dbReference type="PROSITE" id="PS51918">
    <property type="entry name" value="RADICAL_SAM"/>
    <property type="match status" value="1"/>
</dbReference>
<dbReference type="GO" id="GO:0005829">
    <property type="term" value="C:cytosol"/>
    <property type="evidence" value="ECO:0007669"/>
    <property type="project" value="TreeGrafter"/>
</dbReference>
<dbReference type="InterPro" id="IPR036724">
    <property type="entry name" value="Cobalamin-bd_sf"/>
</dbReference>
<dbReference type="InterPro" id="IPR034466">
    <property type="entry name" value="Methyltransferase_Class_B"/>
</dbReference>
<comment type="caution">
    <text evidence="10">The sequence shown here is derived from an EMBL/GenBank/DDBJ whole genome shotgun (WGS) entry which is preliminary data.</text>
</comment>
<dbReference type="PROSITE" id="PS51332">
    <property type="entry name" value="B12_BINDING"/>
    <property type="match status" value="1"/>
</dbReference>
<dbReference type="CDD" id="cd01335">
    <property type="entry name" value="Radical_SAM"/>
    <property type="match status" value="1"/>
</dbReference>
<keyword evidence="11" id="KW-1185">Reference proteome</keyword>
<keyword evidence="2" id="KW-0489">Methyltransferase</keyword>
<feature type="domain" description="B12-binding" evidence="8">
    <location>
        <begin position="8"/>
        <end position="146"/>
    </location>
</feature>
<dbReference type="SUPFAM" id="SSF52242">
    <property type="entry name" value="Cobalamin (vitamin B12)-binding domain"/>
    <property type="match status" value="1"/>
</dbReference>
<dbReference type="SFLD" id="SFLDS00029">
    <property type="entry name" value="Radical_SAM"/>
    <property type="match status" value="1"/>
</dbReference>
<dbReference type="InterPro" id="IPR007197">
    <property type="entry name" value="rSAM"/>
</dbReference>
<keyword evidence="5" id="KW-0479">Metal-binding</keyword>
<dbReference type="Pfam" id="PF04055">
    <property type="entry name" value="Radical_SAM"/>
    <property type="match status" value="1"/>
</dbReference>
<dbReference type="SMART" id="SM00729">
    <property type="entry name" value="Elp3"/>
    <property type="match status" value="1"/>
</dbReference>
<evidence type="ECO:0000256" key="6">
    <source>
        <dbReference type="ARBA" id="ARBA00023004"/>
    </source>
</evidence>
<dbReference type="CDD" id="cd02068">
    <property type="entry name" value="radical_SAM_B12_BD"/>
    <property type="match status" value="1"/>
</dbReference>
<dbReference type="InterPro" id="IPR006158">
    <property type="entry name" value="Cobalamin-bd"/>
</dbReference>
<dbReference type="RefSeq" id="WP_161258417.1">
    <property type="nucleotide sequence ID" value="NZ_WXEY01000008.1"/>
</dbReference>
<dbReference type="GO" id="GO:0046872">
    <property type="term" value="F:metal ion binding"/>
    <property type="evidence" value="ECO:0007669"/>
    <property type="project" value="UniProtKB-KW"/>
</dbReference>
<protein>
    <submittedName>
        <fullName evidence="10">Radical SAM protein</fullName>
    </submittedName>
</protein>
<dbReference type="Gene3D" id="3.40.50.280">
    <property type="entry name" value="Cobalamin-binding domain"/>
    <property type="match status" value="1"/>
</dbReference>
<dbReference type="InterPro" id="IPR013785">
    <property type="entry name" value="Aldolase_TIM"/>
</dbReference>
<keyword evidence="7" id="KW-0411">Iron-sulfur</keyword>
<dbReference type="PANTHER" id="PTHR43409:SF7">
    <property type="entry name" value="BLL1977 PROTEIN"/>
    <property type="match status" value="1"/>
</dbReference>
<evidence type="ECO:0000259" key="8">
    <source>
        <dbReference type="PROSITE" id="PS51332"/>
    </source>
</evidence>